<accession>A0A292Q8E9</accession>
<name>A0A292Q8E9_9PEZI</name>
<sequence>MTTIGGSEVSQWTTIGRVKLLGERVRVRYVQFFWCSNSEPAGRGAGIIAHIYEAINGGGALLQTRYILTLSKMSVTVTEVPDIAAASDISSSQNPYRLSHCVRSEVSITLAIIPPSRPITPQPEDEQPPSACPYRTLSPTSPTTRTRSGSIASSLDAASDDEPCLNSAATSVTDISLASNISDIVSPDTTIYHIYRNGSAHNNFSIHTVKDSNLKETLQEPDGPPIIIDRGEPISTRIKKYKNRKSKLPAKEVKVEDPETDPRKATYYMHSPLIYWHCPAQTLRFGHKKTAPIVCLVNGGWFWRTWRMDFVVPEKELKKSAKQNRIDSGFADGEGKGISGKEWKNLNDPGVIDPRGVLASKYPLRRSGHRKGESGKKYVTEYTKRRKTTKAAPDPQLKRSKSFSDTARRIFRLNTASPALGPKDEADATARLKTEGTAEPTTEPTREEEIKSMLPSGPKPEDLPDHLKPETLEEGSLLMKWSGWLTREYSFKWRGIEFVWKGTGTVRDEKRYWGSLSRYNHLKLVVKIPEEPEEKVEEEVTTETKDDKKEPQISIRRQSSFSSFVSTITRRNSNASLLSAGRSGKPRGHREVVIAKYTCLLAQRKCGRFVIYEKALRETTYLTLDGNDPDVARERLRHVVIATGLCMLQGEKQKRDTMKKVAEIGLGEIANVSG</sequence>
<feature type="region of interest" description="Disordered" evidence="1">
    <location>
        <begin position="366"/>
        <end position="468"/>
    </location>
</feature>
<dbReference type="EMBL" id="LN890948">
    <property type="protein sequence ID" value="CUS15351.1"/>
    <property type="molecule type" value="Genomic_DNA"/>
</dbReference>
<protein>
    <submittedName>
        <fullName evidence="2">Uncharacterized protein</fullName>
    </submittedName>
</protein>
<gene>
    <name evidence="2" type="ORF">GSTUAT00000608001</name>
</gene>
<organism evidence="2 3">
    <name type="scientific">Tuber aestivum</name>
    <name type="common">summer truffle</name>
    <dbReference type="NCBI Taxonomy" id="59557"/>
    <lineage>
        <taxon>Eukaryota</taxon>
        <taxon>Fungi</taxon>
        <taxon>Dikarya</taxon>
        <taxon>Ascomycota</taxon>
        <taxon>Pezizomycotina</taxon>
        <taxon>Pezizomycetes</taxon>
        <taxon>Pezizales</taxon>
        <taxon>Tuberaceae</taxon>
        <taxon>Tuber</taxon>
    </lineage>
</organism>
<feature type="compositionally biased region" description="Basic and acidic residues" evidence="1">
    <location>
        <begin position="370"/>
        <end position="383"/>
    </location>
</feature>
<proteinExistence type="predicted"/>
<evidence type="ECO:0000313" key="2">
    <source>
        <dbReference type="EMBL" id="CUS15351.1"/>
    </source>
</evidence>
<feature type="compositionally biased region" description="Basic and acidic residues" evidence="1">
    <location>
        <begin position="422"/>
        <end position="436"/>
    </location>
</feature>
<evidence type="ECO:0000256" key="1">
    <source>
        <dbReference type="SAM" id="MobiDB-lite"/>
    </source>
</evidence>
<evidence type="ECO:0000313" key="3">
    <source>
        <dbReference type="Proteomes" id="UP001412239"/>
    </source>
</evidence>
<feature type="compositionally biased region" description="Low complexity" evidence="1">
    <location>
        <begin position="133"/>
        <end position="157"/>
    </location>
</feature>
<feature type="compositionally biased region" description="Basic and acidic residues" evidence="1">
    <location>
        <begin position="459"/>
        <end position="468"/>
    </location>
</feature>
<keyword evidence="3" id="KW-1185">Reference proteome</keyword>
<dbReference type="AlphaFoldDB" id="A0A292Q8E9"/>
<reference evidence="2" key="1">
    <citation type="submission" date="2015-10" db="EMBL/GenBank/DDBJ databases">
        <authorList>
            <person name="Regsiter A."/>
            <person name="william w."/>
        </authorList>
    </citation>
    <scope>NUCLEOTIDE SEQUENCE</scope>
    <source>
        <strain evidence="2">Montdore</strain>
    </source>
</reference>
<feature type="region of interest" description="Disordered" evidence="1">
    <location>
        <begin position="115"/>
        <end position="163"/>
    </location>
</feature>
<dbReference type="Proteomes" id="UP001412239">
    <property type="component" value="Unassembled WGS sequence"/>
</dbReference>